<protein>
    <recommendedName>
        <fullName evidence="3">DUF2726 domain-containing protein</fullName>
    </recommendedName>
</protein>
<reference evidence="1" key="2">
    <citation type="submission" date="2021-09" db="EMBL/GenBank/DDBJ databases">
        <authorList>
            <person name="Gilroy R."/>
        </authorList>
    </citation>
    <scope>NUCLEOTIDE SEQUENCE</scope>
    <source>
        <strain evidence="1">1277</strain>
    </source>
</reference>
<dbReference type="EMBL" id="DYUB01000215">
    <property type="protein sequence ID" value="HJG96814.1"/>
    <property type="molecule type" value="Genomic_DNA"/>
</dbReference>
<dbReference type="AlphaFoldDB" id="A0A921N1V1"/>
<proteinExistence type="predicted"/>
<name>A0A921N1V1_9FIRM</name>
<sequence>MGTNKKWNNYTNEELINMLREEIDKNIYLKAKDFSMLGLPTIDTYRKILNLQSVKMEELLTSLGYEYKKERGYTYKDVVKMACDSGFELLNDTYKTSKDIAILKCKECGDIKKVKFQAIIDGTRCMKCTQNPRRLTFTQIKNYVEVESNSGCKLNETEESYLKKCKEKPKMALCKLSFICKCGNKFDASFNSFKSGNKRCCNDCSYEIRNKSRSFSYDEVKNYIENESNSGCILLSEIYEGYHKPLLIKCSCGNLFKRALSEFKGRKLFKCQECTGAVIPYTYDEVKEDLLKYGIKLLENEYKNNSIDMLIKYPCGFECKRNYVNIKKSQYKCPHCIRNGYGRNTERLKEEIHDITNGEYELLSEYKTMNDKVTILHNKCNSTYEVTPHNFIDGGSRCVKCGSSKGETRIEKYLKENKYIYIPQYSYSNLLSDKGFELRFDFAILNNDNQVELLIEYDGEFHYKKIYADHDFEGQVKRDNQKNKYCKDNNIKLLRIPYWDFENIETILKNNLN</sequence>
<accession>A0A921N1V1</accession>
<evidence type="ECO:0000313" key="2">
    <source>
        <dbReference type="Proteomes" id="UP000776700"/>
    </source>
</evidence>
<comment type="caution">
    <text evidence="1">The sequence shown here is derived from an EMBL/GenBank/DDBJ whole genome shotgun (WGS) entry which is preliminary data.</text>
</comment>
<organism evidence="1 2">
    <name type="scientific">Romboutsia timonensis</name>
    <dbReference type="NCBI Taxonomy" id="1776391"/>
    <lineage>
        <taxon>Bacteria</taxon>
        <taxon>Bacillati</taxon>
        <taxon>Bacillota</taxon>
        <taxon>Clostridia</taxon>
        <taxon>Peptostreptococcales</taxon>
        <taxon>Peptostreptococcaceae</taxon>
        <taxon>Romboutsia</taxon>
    </lineage>
</organism>
<evidence type="ECO:0008006" key="3">
    <source>
        <dbReference type="Google" id="ProtNLM"/>
    </source>
</evidence>
<evidence type="ECO:0000313" key="1">
    <source>
        <dbReference type="EMBL" id="HJG96814.1"/>
    </source>
</evidence>
<dbReference type="Proteomes" id="UP000776700">
    <property type="component" value="Unassembled WGS sequence"/>
</dbReference>
<gene>
    <name evidence="1" type="ORF">K8V90_06915</name>
</gene>
<reference evidence="1" key="1">
    <citation type="journal article" date="2021" name="PeerJ">
        <title>Extensive microbial diversity within the chicken gut microbiome revealed by metagenomics and culture.</title>
        <authorList>
            <person name="Gilroy R."/>
            <person name="Ravi A."/>
            <person name="Getino M."/>
            <person name="Pursley I."/>
            <person name="Horton D.L."/>
            <person name="Alikhan N.F."/>
            <person name="Baker D."/>
            <person name="Gharbi K."/>
            <person name="Hall N."/>
            <person name="Watson M."/>
            <person name="Adriaenssens E.M."/>
            <person name="Foster-Nyarko E."/>
            <person name="Jarju S."/>
            <person name="Secka A."/>
            <person name="Antonio M."/>
            <person name="Oren A."/>
            <person name="Chaudhuri R.R."/>
            <person name="La Ragione R."/>
            <person name="Hildebrand F."/>
            <person name="Pallen M.J."/>
        </authorList>
    </citation>
    <scope>NUCLEOTIDE SEQUENCE</scope>
    <source>
        <strain evidence="1">1277</strain>
    </source>
</reference>
<dbReference type="Gene3D" id="3.40.960.10">
    <property type="entry name" value="VSR Endonuclease"/>
    <property type="match status" value="1"/>
</dbReference>